<proteinExistence type="predicted"/>
<name>A0A177IRV2_9CORY</name>
<keyword evidence="2" id="KW-1185">Reference proteome</keyword>
<dbReference type="Proteomes" id="UP000076947">
    <property type="component" value="Unassembled WGS sequence"/>
</dbReference>
<dbReference type="EMBL" id="LSTQ01000004">
    <property type="protein sequence ID" value="OAH31637.1"/>
    <property type="molecule type" value="Genomic_DNA"/>
</dbReference>
<sequence length="69" mass="7585">MLTSTVADQPLQSISGWDSEVLDILRRMNQLKFPHGCPLDFAINTLDVILLPDPLGILVAEVSDHTISI</sequence>
<reference evidence="2" key="1">
    <citation type="submission" date="2016-02" db="EMBL/GenBank/DDBJ databases">
        <authorList>
            <person name="Kaur G."/>
            <person name="Nair G.R."/>
            <person name="Mayilraj S."/>
        </authorList>
    </citation>
    <scope>NUCLEOTIDE SEQUENCE [LARGE SCALE GENOMIC DNA]</scope>
    <source>
        <strain evidence="2">GA-15</strain>
    </source>
</reference>
<accession>A0A177IRV2</accession>
<evidence type="ECO:0000313" key="2">
    <source>
        <dbReference type="Proteomes" id="UP000076947"/>
    </source>
</evidence>
<protein>
    <submittedName>
        <fullName evidence="1">Uncharacterized protein</fullName>
    </submittedName>
</protein>
<comment type="caution">
    <text evidence="1">The sequence shown here is derived from an EMBL/GenBank/DDBJ whole genome shotgun (WGS) entry which is preliminary data.</text>
</comment>
<dbReference type="AlphaFoldDB" id="A0A177IRV2"/>
<gene>
    <name evidence="1" type="ORF">AYJ05_08740</name>
</gene>
<organism evidence="1 2">
    <name type="scientific">Corynebacterium stationis</name>
    <dbReference type="NCBI Taxonomy" id="1705"/>
    <lineage>
        <taxon>Bacteria</taxon>
        <taxon>Bacillati</taxon>
        <taxon>Actinomycetota</taxon>
        <taxon>Actinomycetes</taxon>
        <taxon>Mycobacteriales</taxon>
        <taxon>Corynebacteriaceae</taxon>
        <taxon>Corynebacterium</taxon>
    </lineage>
</organism>
<evidence type="ECO:0000313" key="1">
    <source>
        <dbReference type="EMBL" id="OAH31637.1"/>
    </source>
</evidence>